<name>A0A6A3HAI9_9STRA</name>
<dbReference type="EMBL" id="QXFU01004904">
    <property type="protein sequence ID" value="KAE8966527.1"/>
    <property type="molecule type" value="Genomic_DNA"/>
</dbReference>
<feature type="signal peptide" evidence="1">
    <location>
        <begin position="1"/>
        <end position="15"/>
    </location>
</feature>
<evidence type="ECO:0000313" key="4">
    <source>
        <dbReference type="EMBL" id="KAE9275031.1"/>
    </source>
</evidence>
<evidence type="ECO:0000256" key="1">
    <source>
        <dbReference type="SAM" id="SignalP"/>
    </source>
</evidence>
<dbReference type="EMBL" id="QXFT01004944">
    <property type="protein sequence ID" value="KAE9275031.1"/>
    <property type="molecule type" value="Genomic_DNA"/>
</dbReference>
<evidence type="ECO:0000313" key="6">
    <source>
        <dbReference type="Proteomes" id="UP000434957"/>
    </source>
</evidence>
<evidence type="ECO:0000313" key="5">
    <source>
        <dbReference type="Proteomes" id="UP000429607"/>
    </source>
</evidence>
<dbReference type="Proteomes" id="UP000435112">
    <property type="component" value="Unassembled WGS sequence"/>
</dbReference>
<organism evidence="3 5">
    <name type="scientific">Phytophthora rubi</name>
    <dbReference type="NCBI Taxonomy" id="129364"/>
    <lineage>
        <taxon>Eukaryota</taxon>
        <taxon>Sar</taxon>
        <taxon>Stramenopiles</taxon>
        <taxon>Oomycota</taxon>
        <taxon>Peronosporomycetes</taxon>
        <taxon>Peronosporales</taxon>
        <taxon>Peronosporaceae</taxon>
        <taxon>Phytophthora</taxon>
    </lineage>
</organism>
<comment type="caution">
    <text evidence="3">The sequence shown here is derived from an EMBL/GenBank/DDBJ whole genome shotgun (WGS) entry which is preliminary data.</text>
</comment>
<keyword evidence="6" id="KW-1185">Reference proteome</keyword>
<evidence type="ECO:0000313" key="3">
    <source>
        <dbReference type="EMBL" id="KAE8966769.1"/>
    </source>
</evidence>
<protein>
    <submittedName>
        <fullName evidence="3">Uncharacterized protein</fullName>
    </submittedName>
</protein>
<gene>
    <name evidence="3" type="ORF">PR001_g28297</name>
    <name evidence="2" type="ORF">PR002_g28338</name>
    <name evidence="4" type="ORF">PR003_g29446</name>
</gene>
<keyword evidence="1" id="KW-0732">Signal</keyword>
<dbReference type="Proteomes" id="UP000429607">
    <property type="component" value="Unassembled WGS sequence"/>
</dbReference>
<feature type="chain" id="PRO_5036379597" evidence="1">
    <location>
        <begin position="16"/>
        <end position="61"/>
    </location>
</feature>
<evidence type="ECO:0000313" key="2">
    <source>
        <dbReference type="EMBL" id="KAE8966527.1"/>
    </source>
</evidence>
<dbReference type="Proteomes" id="UP000434957">
    <property type="component" value="Unassembled WGS sequence"/>
</dbReference>
<proteinExistence type="predicted"/>
<sequence length="61" mass="6755">MLLLLSFHAAQSCSSQHEPRWPPQTKLLPDSVTAHACYYLTAGNFAEGDRSLKYTCNALCP</sequence>
<dbReference type="EMBL" id="QXFV01005004">
    <property type="protein sequence ID" value="KAE8966769.1"/>
    <property type="molecule type" value="Genomic_DNA"/>
</dbReference>
<evidence type="ECO:0000313" key="7">
    <source>
        <dbReference type="Proteomes" id="UP000435112"/>
    </source>
</evidence>
<dbReference type="AlphaFoldDB" id="A0A6A3HAI9"/>
<reference evidence="5 7" key="1">
    <citation type="submission" date="2018-09" db="EMBL/GenBank/DDBJ databases">
        <title>Genomic investigation of the strawberry pathogen Phytophthora fragariae indicates pathogenicity is determined by transcriptional variation in three key races.</title>
        <authorList>
            <person name="Adams T.M."/>
            <person name="Armitage A.D."/>
            <person name="Sobczyk M.K."/>
            <person name="Bates H.J."/>
            <person name="Dunwell J.M."/>
            <person name="Nellist C.F."/>
            <person name="Harrison R.J."/>
        </authorList>
    </citation>
    <scope>NUCLEOTIDE SEQUENCE [LARGE SCALE GENOMIC DNA]</scope>
    <source>
        <strain evidence="3 5">SCRP249</strain>
        <strain evidence="2 7">SCRP324</strain>
        <strain evidence="4 6">SCRP333</strain>
    </source>
</reference>
<accession>A0A6A3HAI9</accession>